<dbReference type="InterPro" id="IPR006050">
    <property type="entry name" value="DNA_photolyase_N"/>
</dbReference>
<dbReference type="PROSITE" id="PS00394">
    <property type="entry name" value="DNA_PHOTOLYASES_1_1"/>
    <property type="match status" value="1"/>
</dbReference>
<dbReference type="InterPro" id="IPR018394">
    <property type="entry name" value="DNA_photolyase_1_CS_C"/>
</dbReference>
<dbReference type="PRINTS" id="PR00147">
    <property type="entry name" value="DNAPHOTLYASE"/>
</dbReference>
<evidence type="ECO:0000313" key="8">
    <source>
        <dbReference type="Proteomes" id="UP001500620"/>
    </source>
</evidence>
<sequence length="425" mass="47261">MNVAVVLFTRDLRVHDNPALSASVRAAEHVVPLFVHDPALPAADNRRQFLRGCLADLASSLRSLGGDLAVLRGDPVREAVRVARAVGAEGIAMAADVSDYARGREARLAAACASERLAFRTFPGVTVVAPGSLRPGGGSHYKVFTPYYRAWQAASWRDVLGAPRRIALPGNMPKSWFESGASAEVAGESAARKRLTAWLSHLQGYSETHDDLAADRTSRLSPYLHFGCLSPRELAARVHDRPGAEPFLRQLCWRDFYHQVLFAFPELRRRAYRPGAEDRWRDEPDALEAWKSAHTGVPIVDAGMRQLLAEGWMHNRARLITASYLTKHLGLDWRAGADHFYDLLLDGDVANNYGNWQWVAGTGNDTKPYRRFNPLRQASRFDPSGDYVRRYVPELASVPGKAVHAPWTLRKPPSNYPEPLTLDAR</sequence>
<keyword evidence="4 5" id="KW-0157">Chromophore</keyword>
<evidence type="ECO:0000256" key="1">
    <source>
        <dbReference type="ARBA" id="ARBA00001974"/>
    </source>
</evidence>
<name>A0ABP8CWD7_9ACTN</name>
<dbReference type="RefSeq" id="WP_345120895.1">
    <property type="nucleotide sequence ID" value="NZ_BAABAT010000001.1"/>
</dbReference>
<evidence type="ECO:0000256" key="2">
    <source>
        <dbReference type="ARBA" id="ARBA00022630"/>
    </source>
</evidence>
<comment type="cofactor">
    <cofactor evidence="1">
        <name>FAD</name>
        <dbReference type="ChEBI" id="CHEBI:57692"/>
    </cofactor>
</comment>
<protein>
    <submittedName>
        <fullName evidence="7">Deoxyribodipyrimidine photo-lyase</fullName>
    </submittedName>
</protein>
<comment type="caution">
    <text evidence="7">The sequence shown here is derived from an EMBL/GenBank/DDBJ whole genome shotgun (WGS) entry which is preliminary data.</text>
</comment>
<dbReference type="Proteomes" id="UP001500620">
    <property type="component" value="Unassembled WGS sequence"/>
</dbReference>
<dbReference type="Gene3D" id="1.25.40.80">
    <property type="match status" value="1"/>
</dbReference>
<feature type="domain" description="Photolyase/cryptochrome alpha/beta" evidence="6">
    <location>
        <begin position="2"/>
        <end position="127"/>
    </location>
</feature>
<dbReference type="PANTHER" id="PTHR11455:SF9">
    <property type="entry name" value="CRYPTOCHROME CIRCADIAN CLOCK 5 ISOFORM X1"/>
    <property type="match status" value="1"/>
</dbReference>
<dbReference type="SUPFAM" id="SSF52425">
    <property type="entry name" value="Cryptochrome/photolyase, N-terminal domain"/>
    <property type="match status" value="1"/>
</dbReference>
<keyword evidence="2 5" id="KW-0285">Flavoprotein</keyword>
<dbReference type="Pfam" id="PF03441">
    <property type="entry name" value="FAD_binding_7"/>
    <property type="match status" value="1"/>
</dbReference>
<evidence type="ECO:0000313" key="7">
    <source>
        <dbReference type="EMBL" id="GAA4244188.1"/>
    </source>
</evidence>
<evidence type="ECO:0000256" key="3">
    <source>
        <dbReference type="ARBA" id="ARBA00022827"/>
    </source>
</evidence>
<evidence type="ECO:0000259" key="6">
    <source>
        <dbReference type="PROSITE" id="PS51645"/>
    </source>
</evidence>
<dbReference type="Gene3D" id="3.40.50.620">
    <property type="entry name" value="HUPs"/>
    <property type="match status" value="1"/>
</dbReference>
<keyword evidence="3 5" id="KW-0274">FAD</keyword>
<gene>
    <name evidence="7" type="ORF">GCM10022255_006290</name>
</gene>
<dbReference type="InterPro" id="IPR005101">
    <property type="entry name" value="Cryptochr/Photolyase_FAD-bd"/>
</dbReference>
<organism evidence="7 8">
    <name type="scientific">Dactylosporangium darangshiense</name>
    <dbReference type="NCBI Taxonomy" id="579108"/>
    <lineage>
        <taxon>Bacteria</taxon>
        <taxon>Bacillati</taxon>
        <taxon>Actinomycetota</taxon>
        <taxon>Actinomycetes</taxon>
        <taxon>Micromonosporales</taxon>
        <taxon>Micromonosporaceae</taxon>
        <taxon>Dactylosporangium</taxon>
    </lineage>
</organism>
<keyword evidence="8" id="KW-1185">Reference proteome</keyword>
<evidence type="ECO:0000256" key="5">
    <source>
        <dbReference type="RuleBase" id="RU004182"/>
    </source>
</evidence>
<accession>A0ABP8CWD7</accession>
<dbReference type="InterPro" id="IPR002081">
    <property type="entry name" value="Cryptochrome/DNA_photolyase_1"/>
</dbReference>
<comment type="similarity">
    <text evidence="5">Belongs to the DNA photolyase family.</text>
</comment>
<proteinExistence type="inferred from homology"/>
<dbReference type="PANTHER" id="PTHR11455">
    <property type="entry name" value="CRYPTOCHROME"/>
    <property type="match status" value="1"/>
</dbReference>
<dbReference type="Pfam" id="PF00875">
    <property type="entry name" value="DNA_photolyase"/>
    <property type="match status" value="1"/>
</dbReference>
<dbReference type="InterPro" id="IPR036134">
    <property type="entry name" value="Crypto/Photolyase_FAD-like_sf"/>
</dbReference>
<reference evidence="8" key="1">
    <citation type="journal article" date="2019" name="Int. J. Syst. Evol. Microbiol.">
        <title>The Global Catalogue of Microorganisms (GCM) 10K type strain sequencing project: providing services to taxonomists for standard genome sequencing and annotation.</title>
        <authorList>
            <consortium name="The Broad Institute Genomics Platform"/>
            <consortium name="The Broad Institute Genome Sequencing Center for Infectious Disease"/>
            <person name="Wu L."/>
            <person name="Ma J."/>
        </authorList>
    </citation>
    <scope>NUCLEOTIDE SEQUENCE [LARGE SCALE GENOMIC DNA]</scope>
    <source>
        <strain evidence="8">JCM 17441</strain>
    </source>
</reference>
<dbReference type="InterPro" id="IPR036155">
    <property type="entry name" value="Crypto/Photolyase_N_sf"/>
</dbReference>
<dbReference type="EMBL" id="BAABAT010000001">
    <property type="protein sequence ID" value="GAA4244188.1"/>
    <property type="molecule type" value="Genomic_DNA"/>
</dbReference>
<dbReference type="InterPro" id="IPR014729">
    <property type="entry name" value="Rossmann-like_a/b/a_fold"/>
</dbReference>
<evidence type="ECO:0000256" key="4">
    <source>
        <dbReference type="ARBA" id="ARBA00022991"/>
    </source>
</evidence>
<dbReference type="SUPFAM" id="SSF48173">
    <property type="entry name" value="Cryptochrome/photolyase FAD-binding domain"/>
    <property type="match status" value="1"/>
</dbReference>
<dbReference type="PROSITE" id="PS51645">
    <property type="entry name" value="PHR_CRY_ALPHA_BETA"/>
    <property type="match status" value="1"/>
</dbReference>
<dbReference type="Gene3D" id="1.10.579.10">
    <property type="entry name" value="DNA Cyclobutane Dipyrimidine Photolyase, subunit A, domain 3"/>
    <property type="match status" value="1"/>
</dbReference>